<evidence type="ECO:0000256" key="1">
    <source>
        <dbReference type="ARBA" id="ARBA00004496"/>
    </source>
</evidence>
<dbReference type="SMART" id="SM00220">
    <property type="entry name" value="S_TKc"/>
    <property type="match status" value="1"/>
</dbReference>
<dbReference type="InterPro" id="IPR017441">
    <property type="entry name" value="Protein_kinase_ATP_BS"/>
</dbReference>
<feature type="compositionally biased region" description="Polar residues" evidence="12">
    <location>
        <begin position="209"/>
        <end position="229"/>
    </location>
</feature>
<dbReference type="EC" id="2.7.11.17" evidence="2"/>
<feature type="compositionally biased region" description="Polar residues" evidence="12">
    <location>
        <begin position="997"/>
        <end position="1012"/>
    </location>
</feature>
<keyword evidence="15" id="KW-1185">Reference proteome</keyword>
<dbReference type="GO" id="GO:0005516">
    <property type="term" value="F:calmodulin binding"/>
    <property type="evidence" value="ECO:0007669"/>
    <property type="project" value="UniProtKB-KW"/>
</dbReference>
<protein>
    <recommendedName>
        <fullName evidence="2">calcium/calmodulin-dependent protein kinase</fullName>
        <ecNumber evidence="2">2.7.11.17</ecNumber>
    </recommendedName>
</protein>
<dbReference type="STRING" id="7167.A0A182F838"/>
<evidence type="ECO:0000313" key="15">
    <source>
        <dbReference type="Proteomes" id="UP000069272"/>
    </source>
</evidence>
<comment type="catalytic activity">
    <reaction evidence="11">
        <text>L-seryl-[protein] + ATP = O-phospho-L-seryl-[protein] + ADP + H(+)</text>
        <dbReference type="Rhea" id="RHEA:17989"/>
        <dbReference type="Rhea" id="RHEA-COMP:9863"/>
        <dbReference type="Rhea" id="RHEA-COMP:11604"/>
        <dbReference type="ChEBI" id="CHEBI:15378"/>
        <dbReference type="ChEBI" id="CHEBI:29999"/>
        <dbReference type="ChEBI" id="CHEBI:30616"/>
        <dbReference type="ChEBI" id="CHEBI:83421"/>
        <dbReference type="ChEBI" id="CHEBI:456216"/>
        <dbReference type="EC" id="2.7.11.17"/>
    </reaction>
</comment>
<dbReference type="GO" id="GO:0005737">
    <property type="term" value="C:cytoplasm"/>
    <property type="evidence" value="ECO:0007669"/>
    <property type="project" value="UniProtKB-SubCell"/>
</dbReference>
<feature type="region of interest" description="Disordered" evidence="12">
    <location>
        <begin position="587"/>
        <end position="619"/>
    </location>
</feature>
<evidence type="ECO:0000259" key="13">
    <source>
        <dbReference type="PROSITE" id="PS50011"/>
    </source>
</evidence>
<feature type="region of interest" description="Disordered" evidence="12">
    <location>
        <begin position="980"/>
        <end position="1025"/>
    </location>
</feature>
<dbReference type="SUPFAM" id="SSF56112">
    <property type="entry name" value="Protein kinase-like (PK-like)"/>
    <property type="match status" value="1"/>
</dbReference>
<dbReference type="GO" id="GO:0005524">
    <property type="term" value="F:ATP binding"/>
    <property type="evidence" value="ECO:0007669"/>
    <property type="project" value="UniProtKB-UniRule"/>
</dbReference>
<feature type="compositionally biased region" description="Low complexity" evidence="12">
    <location>
        <begin position="588"/>
        <end position="606"/>
    </location>
</feature>
<keyword evidence="9" id="KW-0112">Calmodulin-binding</keyword>
<feature type="compositionally biased region" description="Low complexity" evidence="12">
    <location>
        <begin position="131"/>
        <end position="148"/>
    </location>
</feature>
<feature type="compositionally biased region" description="Low complexity" evidence="12">
    <location>
        <begin position="1013"/>
        <end position="1025"/>
    </location>
</feature>
<dbReference type="InterPro" id="IPR000719">
    <property type="entry name" value="Prot_kinase_dom"/>
</dbReference>
<dbReference type="PROSITE" id="PS00107">
    <property type="entry name" value="PROTEIN_KINASE_ATP"/>
    <property type="match status" value="1"/>
</dbReference>
<dbReference type="PROSITE" id="PS00108">
    <property type="entry name" value="PROTEIN_KINASE_ST"/>
    <property type="match status" value="1"/>
</dbReference>
<keyword evidence="7" id="KW-0418">Kinase</keyword>
<evidence type="ECO:0000256" key="8">
    <source>
        <dbReference type="ARBA" id="ARBA00022840"/>
    </source>
</evidence>
<feature type="compositionally biased region" description="Polar residues" evidence="12">
    <location>
        <begin position="149"/>
        <end position="171"/>
    </location>
</feature>
<comment type="catalytic activity">
    <reaction evidence="10">
        <text>L-threonyl-[protein] + ATP = O-phospho-L-threonyl-[protein] + ADP + H(+)</text>
        <dbReference type="Rhea" id="RHEA:46608"/>
        <dbReference type="Rhea" id="RHEA-COMP:11060"/>
        <dbReference type="Rhea" id="RHEA-COMP:11605"/>
        <dbReference type="ChEBI" id="CHEBI:15378"/>
        <dbReference type="ChEBI" id="CHEBI:30013"/>
        <dbReference type="ChEBI" id="CHEBI:30616"/>
        <dbReference type="ChEBI" id="CHEBI:61977"/>
        <dbReference type="ChEBI" id="CHEBI:456216"/>
        <dbReference type="EC" id="2.7.11.17"/>
    </reaction>
</comment>
<dbReference type="Pfam" id="PF00069">
    <property type="entry name" value="Pkinase"/>
    <property type="match status" value="1"/>
</dbReference>
<evidence type="ECO:0000256" key="10">
    <source>
        <dbReference type="ARBA" id="ARBA00047307"/>
    </source>
</evidence>
<keyword evidence="5" id="KW-0808">Transferase</keyword>
<dbReference type="AlphaFoldDB" id="A0A182F838"/>
<evidence type="ECO:0000256" key="4">
    <source>
        <dbReference type="ARBA" id="ARBA00022527"/>
    </source>
</evidence>
<dbReference type="GO" id="GO:0061762">
    <property type="term" value="P:CAMKK-AMPK signaling cascade"/>
    <property type="evidence" value="ECO:0007669"/>
    <property type="project" value="TreeGrafter"/>
</dbReference>
<feature type="region of interest" description="Disordered" evidence="12">
    <location>
        <begin position="317"/>
        <end position="353"/>
    </location>
</feature>
<dbReference type="PROSITE" id="PS50011">
    <property type="entry name" value="PROTEIN_KINASE_DOM"/>
    <property type="match status" value="1"/>
</dbReference>
<dbReference type="GO" id="GO:0005634">
    <property type="term" value="C:nucleus"/>
    <property type="evidence" value="ECO:0007669"/>
    <property type="project" value="UniProtKB-ARBA"/>
</dbReference>
<dbReference type="FunFam" id="1.10.510.10:FF:002487">
    <property type="entry name" value="RE68077p"/>
    <property type="match status" value="1"/>
</dbReference>
<organism evidence="14 15">
    <name type="scientific">Anopheles albimanus</name>
    <name type="common">New world malaria mosquito</name>
    <dbReference type="NCBI Taxonomy" id="7167"/>
    <lineage>
        <taxon>Eukaryota</taxon>
        <taxon>Metazoa</taxon>
        <taxon>Ecdysozoa</taxon>
        <taxon>Arthropoda</taxon>
        <taxon>Hexapoda</taxon>
        <taxon>Insecta</taxon>
        <taxon>Pterygota</taxon>
        <taxon>Neoptera</taxon>
        <taxon>Endopterygota</taxon>
        <taxon>Diptera</taxon>
        <taxon>Nematocera</taxon>
        <taxon>Culicoidea</taxon>
        <taxon>Culicidae</taxon>
        <taxon>Anophelinae</taxon>
        <taxon>Anopheles</taxon>
    </lineage>
</organism>
<dbReference type="Proteomes" id="UP000069272">
    <property type="component" value="Chromosome 2R"/>
</dbReference>
<evidence type="ECO:0000256" key="7">
    <source>
        <dbReference type="ARBA" id="ARBA00022777"/>
    </source>
</evidence>
<keyword evidence="3" id="KW-0963">Cytoplasm</keyword>
<dbReference type="Gene3D" id="3.30.200.20">
    <property type="entry name" value="Phosphorylase Kinase, domain 1"/>
    <property type="match status" value="1"/>
</dbReference>
<evidence type="ECO:0000256" key="2">
    <source>
        <dbReference type="ARBA" id="ARBA00012434"/>
    </source>
</evidence>
<evidence type="ECO:0000256" key="5">
    <source>
        <dbReference type="ARBA" id="ARBA00022679"/>
    </source>
</evidence>
<dbReference type="InterPro" id="IPR008271">
    <property type="entry name" value="Ser/Thr_kinase_AS"/>
</dbReference>
<dbReference type="PANTHER" id="PTHR43895">
    <property type="entry name" value="CALCIUM/CALMODULIN-DEPENDENT PROTEIN KINASE KINASE-RELATED"/>
    <property type="match status" value="1"/>
</dbReference>
<name>A0A182F838_ANOAL</name>
<comment type="subcellular location">
    <subcellularLocation>
        <location evidence="1">Cytoplasm</location>
    </subcellularLocation>
</comment>
<evidence type="ECO:0000256" key="6">
    <source>
        <dbReference type="ARBA" id="ARBA00022741"/>
    </source>
</evidence>
<accession>A0A182F838</accession>
<sequence>TIRSRHWNDQTSSHCHCTSPDATVSTFGQEPTAMASYSAQLPHEMSPTVQSEVSIEPTATIPGLSTSSPDTIDIVTDRTTLGDGDRLLGSCDAATNDGLKDVPEEITAVPIVITAEDGHATNDSNSRDDTTTTTSSSSSNISNNNSTSMKCLNNITRSSSSARKSQTTPPHATSGYHAPVAATTSSSSTHRTDNTRRRQTPSTSPTQSCHSSQFVNHSPSCRDTVMGTSGSLVAGDGETAHEPVTSMARGLADVVRVSTSVPQPVIVRTEPGGGGTLGHGQGATHFHSATAAAVAAVAMTAAAAAASAATAVAAITTSSSSTSLPTSVSSCAPGDGDGDPVPLSDVTLSATHHPPDHPKIAVSDHPVGVVNPYHTNLTSDRHDPESCVIPEPVPCDTYHHQQPEPTTVTLPSVSVSEPSMDDRRAENDRCVMQRPSASICHSIPSSSACFHSSSTTTTTTTSTTTTTTNSTNATNNNIVVTGRSAKPPLHSYQQHYQTYHHHGSAMAGATTATVGSCRPHSARFMTQHIKILPKTQSLDLADNDDMLEASNRSESQLEISAAGSGGGAPGLRGCVLPKLQTLDQTTRPIYPNVPYSPYNSPYGSPRSGRRRTPLRESRRVSIEQSGSFLQLNQYKLLDQIGQGSYGLVKLAYSEEDSTHYAMKILSKRKLLRKAGLMRRGPKRGTSPLDRVYREIAVLKKLDHPNVVKLVEVLDDPLEDSLYLVFELVQQGEVLSIPTDTPLSEERAWNVFRDVLLGVEYLHYQRIIHGDLKPANLLLSDVGSVKVADLGVCNEFLGEDAAMNNGSTAGTPAFRAPETLLPGQHFYNGKAADIWALGATLYSLVHGNVPFIATSVPGVYEKIKSDPLEYPPTSTISDELRDLIGRMLDKDPQQRITLPQIKEHPWLTKNGAVRLPTEEENCRLVQISDEDMNSVVKSIPKLDTLILIKTMLKKHSFQNPFTKGISGRAPQAGGSRLERFCRSGRSNSAPGDYHTSERQSSNESLLPSVTEGVTSPLGSPDPSSSLTSAIDSLTLISDTSIASSSTDNDTTTIR</sequence>
<dbReference type="FunFam" id="3.30.200.20:FF:000429">
    <property type="entry name" value="Calcium/calmodulin-dependent protein kinase kinase"/>
    <property type="match status" value="1"/>
</dbReference>
<evidence type="ECO:0000256" key="12">
    <source>
        <dbReference type="SAM" id="MobiDB-lite"/>
    </source>
</evidence>
<dbReference type="PANTHER" id="PTHR43895:SF164">
    <property type="entry name" value="CALCIUM_CALMODULIN-DEPENDENT PROTEIN KINASE KINASE"/>
    <property type="match status" value="1"/>
</dbReference>
<evidence type="ECO:0000256" key="3">
    <source>
        <dbReference type="ARBA" id="ARBA00022490"/>
    </source>
</evidence>
<proteinExistence type="predicted"/>
<feature type="region of interest" description="Disordered" evidence="12">
    <location>
        <begin position="451"/>
        <end position="475"/>
    </location>
</feature>
<feature type="region of interest" description="Disordered" evidence="12">
    <location>
        <begin position="113"/>
        <end position="229"/>
    </location>
</feature>
<dbReference type="VEuPathDB" id="VectorBase:AALB002662"/>
<evidence type="ECO:0000256" key="11">
    <source>
        <dbReference type="ARBA" id="ARBA00047430"/>
    </source>
</evidence>
<reference evidence="14 15" key="1">
    <citation type="journal article" date="2017" name="G3 (Bethesda)">
        <title>The Physical Genome Mapping of Anopheles albimanus Corrected Scaffold Misassemblies and Identified Interarm Rearrangements in Genus Anopheles.</title>
        <authorList>
            <person name="Artemov G.N."/>
            <person name="Peery A.N."/>
            <person name="Jiang X."/>
            <person name="Tu Z."/>
            <person name="Stegniy V.N."/>
            <person name="Sharakhova M.V."/>
            <person name="Sharakhov I.V."/>
        </authorList>
    </citation>
    <scope>NUCLEOTIDE SEQUENCE [LARGE SCALE GENOMIC DNA]</scope>
    <source>
        <strain evidence="14 15">ALBI9_A</strain>
    </source>
</reference>
<keyword evidence="6" id="KW-0547">Nucleotide-binding</keyword>
<dbReference type="Gene3D" id="1.10.510.10">
    <property type="entry name" value="Transferase(Phosphotransferase) domain 1"/>
    <property type="match status" value="1"/>
</dbReference>
<reference evidence="14" key="2">
    <citation type="submission" date="2022-08" db="UniProtKB">
        <authorList>
            <consortium name="EnsemblMetazoa"/>
        </authorList>
    </citation>
    <scope>IDENTIFICATION</scope>
    <source>
        <strain evidence="14">STECLA/ALBI9_A</strain>
    </source>
</reference>
<dbReference type="GO" id="GO:0004683">
    <property type="term" value="F:calcium/calmodulin-dependent protein kinase activity"/>
    <property type="evidence" value="ECO:0007669"/>
    <property type="project" value="UniProtKB-EC"/>
</dbReference>
<evidence type="ECO:0000313" key="14">
    <source>
        <dbReference type="EnsemblMetazoa" id="AALB002662-PA"/>
    </source>
</evidence>
<dbReference type="InterPro" id="IPR011009">
    <property type="entry name" value="Kinase-like_dom_sf"/>
</dbReference>
<keyword evidence="8" id="KW-0067">ATP-binding</keyword>
<dbReference type="VEuPathDB" id="VectorBase:AALB20_036689"/>
<evidence type="ECO:0000256" key="9">
    <source>
        <dbReference type="ARBA" id="ARBA00022860"/>
    </source>
</evidence>
<feature type="compositionally biased region" description="Low complexity" evidence="12">
    <location>
        <begin position="317"/>
        <end position="332"/>
    </location>
</feature>
<feature type="domain" description="Protein kinase" evidence="13">
    <location>
        <begin position="634"/>
        <end position="906"/>
    </location>
</feature>
<dbReference type="EnsemblMetazoa" id="AALB002662-RA">
    <property type="protein sequence ID" value="AALB002662-PA"/>
    <property type="gene ID" value="AALB002662"/>
</dbReference>
<keyword evidence="4" id="KW-0723">Serine/threonine-protein kinase</keyword>
<feature type="compositionally biased region" description="Basic and acidic residues" evidence="12">
    <location>
        <begin position="116"/>
        <end position="130"/>
    </location>
</feature>